<evidence type="ECO:0000313" key="3">
    <source>
        <dbReference type="Proteomes" id="UP000270034"/>
    </source>
</evidence>
<dbReference type="KEGG" id="aot:AcetOri_orf02189"/>
<dbReference type="InterPro" id="IPR001173">
    <property type="entry name" value="Glyco_trans_2-like"/>
</dbReference>
<dbReference type="AlphaFoldDB" id="A0A2Z5ZHF9"/>
<keyword evidence="2" id="KW-0808">Transferase</keyword>
<sequence length="337" mass="39222">MNNPTVCVIIPYYNGSKYIERSANSVLAQTIAPNEFLVVDDGSSIEESEKLKYISEKLGFKVLRKENGGQGSARNFGVENTTSDFISFLDQDDFYLENHIEILLSGIEKKDPHFGWVYADLAEADEDGNIIRWETVKHHSSHPKRFINDLIGNDMHILPSASLINRVAFKSVGGFDPQFTGYEDDDLFLRMFRKGYKNYFLDQAVTVWCINNNSTSYSIKMSRSRLKYFKKLVSFFPDEPDKARYYMKDLIFNRFNSQFIGEAFRSICTSNTPQSKKMSQHKNELVDIANQYIKVMLNNKYLPLKIKIKIFLQRELINTKSKYILTFCYFVYRKIVK</sequence>
<evidence type="ECO:0000313" key="2">
    <source>
        <dbReference type="EMBL" id="BBC79805.1"/>
    </source>
</evidence>
<protein>
    <submittedName>
        <fullName evidence="2">Glycosyl transferase family 2</fullName>
    </submittedName>
</protein>
<proteinExistence type="predicted"/>
<dbReference type="SUPFAM" id="SSF53448">
    <property type="entry name" value="Nucleotide-diphospho-sugar transferases"/>
    <property type="match status" value="1"/>
</dbReference>
<dbReference type="PANTHER" id="PTHR22916:SF3">
    <property type="entry name" value="UDP-GLCNAC:BETAGAL BETA-1,3-N-ACETYLGLUCOSAMINYLTRANSFERASE-LIKE PROTEIN 1"/>
    <property type="match status" value="1"/>
</dbReference>
<reference evidence="2 3" key="1">
    <citation type="submission" date="2018-02" db="EMBL/GenBank/DDBJ databases">
        <title>Acetobacter orientalis genome.</title>
        <authorList>
            <person name="Nakashima N."/>
            <person name="Tamura T."/>
        </authorList>
    </citation>
    <scope>NUCLEOTIDE SEQUENCE [LARGE SCALE GENOMIC DNA]</scope>
    <source>
        <strain evidence="2 3">FAN1</strain>
    </source>
</reference>
<dbReference type="PANTHER" id="PTHR22916">
    <property type="entry name" value="GLYCOSYLTRANSFERASE"/>
    <property type="match status" value="1"/>
</dbReference>
<evidence type="ECO:0000259" key="1">
    <source>
        <dbReference type="Pfam" id="PF00535"/>
    </source>
</evidence>
<organism evidence="2 3">
    <name type="scientific">Acetobacter orientalis</name>
    <dbReference type="NCBI Taxonomy" id="146474"/>
    <lineage>
        <taxon>Bacteria</taxon>
        <taxon>Pseudomonadati</taxon>
        <taxon>Pseudomonadota</taxon>
        <taxon>Alphaproteobacteria</taxon>
        <taxon>Acetobacterales</taxon>
        <taxon>Acetobacteraceae</taxon>
        <taxon>Acetobacter</taxon>
    </lineage>
</organism>
<dbReference type="EMBL" id="AP018515">
    <property type="protein sequence ID" value="BBC79805.1"/>
    <property type="molecule type" value="Genomic_DNA"/>
</dbReference>
<accession>A0A2Z5ZHF9</accession>
<feature type="domain" description="Glycosyltransferase 2-like" evidence="1">
    <location>
        <begin position="7"/>
        <end position="170"/>
    </location>
</feature>
<dbReference type="CDD" id="cd00761">
    <property type="entry name" value="Glyco_tranf_GTA_type"/>
    <property type="match status" value="1"/>
</dbReference>
<dbReference type="GO" id="GO:0016758">
    <property type="term" value="F:hexosyltransferase activity"/>
    <property type="evidence" value="ECO:0007669"/>
    <property type="project" value="UniProtKB-ARBA"/>
</dbReference>
<name>A0A2Z5ZHF9_9PROT</name>
<dbReference type="Gene3D" id="3.90.550.10">
    <property type="entry name" value="Spore Coat Polysaccharide Biosynthesis Protein SpsA, Chain A"/>
    <property type="match status" value="1"/>
</dbReference>
<dbReference type="Proteomes" id="UP000270034">
    <property type="component" value="Chromosome"/>
</dbReference>
<dbReference type="InterPro" id="IPR029044">
    <property type="entry name" value="Nucleotide-diphossugar_trans"/>
</dbReference>
<gene>
    <name evidence="2" type="ORF">AcetOrient_orf02189</name>
</gene>
<dbReference type="Pfam" id="PF00535">
    <property type="entry name" value="Glycos_transf_2"/>
    <property type="match status" value="1"/>
</dbReference>